<evidence type="ECO:0000256" key="2">
    <source>
        <dbReference type="ARBA" id="ARBA00022448"/>
    </source>
</evidence>
<evidence type="ECO:0000256" key="1">
    <source>
        <dbReference type="ARBA" id="ARBA00004141"/>
    </source>
</evidence>
<keyword evidence="8" id="KW-1185">Reference proteome</keyword>
<evidence type="ECO:0000313" key="7">
    <source>
        <dbReference type="EMBL" id="KAK0618641.1"/>
    </source>
</evidence>
<accession>A0AA39WNF4</accession>
<protein>
    <submittedName>
        <fullName evidence="7">Choline transport protein</fullName>
    </submittedName>
</protein>
<dbReference type="GO" id="GO:0022857">
    <property type="term" value="F:transmembrane transporter activity"/>
    <property type="evidence" value="ECO:0007669"/>
    <property type="project" value="InterPro"/>
</dbReference>
<evidence type="ECO:0000256" key="4">
    <source>
        <dbReference type="ARBA" id="ARBA00022989"/>
    </source>
</evidence>
<comment type="subcellular location">
    <subcellularLocation>
        <location evidence="1">Membrane</location>
        <topology evidence="1">Multi-pass membrane protein</topology>
    </subcellularLocation>
</comment>
<comment type="caution">
    <text evidence="7">The sequence shown here is derived from an EMBL/GenBank/DDBJ whole genome shotgun (WGS) entry which is preliminary data.</text>
</comment>
<dbReference type="InterPro" id="IPR002293">
    <property type="entry name" value="AA/rel_permease1"/>
</dbReference>
<keyword evidence="3 6" id="KW-0812">Transmembrane</keyword>
<evidence type="ECO:0000256" key="3">
    <source>
        <dbReference type="ARBA" id="ARBA00022692"/>
    </source>
</evidence>
<keyword evidence="5 6" id="KW-0472">Membrane</keyword>
<keyword evidence="2" id="KW-0813">Transport</keyword>
<reference evidence="7" key="1">
    <citation type="submission" date="2023-06" db="EMBL/GenBank/DDBJ databases">
        <title>Multi-omics analyses reveal the molecular pathogenesis toolkit of Lasiodiplodia hormozganensis, a cross-kingdom pathogen.</title>
        <authorList>
            <person name="Felix C."/>
            <person name="Meneses R."/>
            <person name="Goncalves M.F.M."/>
            <person name="Tilleman L."/>
            <person name="Duarte A.S."/>
            <person name="Jorrin-Novo J.V."/>
            <person name="Van De Peer Y."/>
            <person name="Deforce D."/>
            <person name="Van Nieuwerburgh F."/>
            <person name="Esteves A.C."/>
            <person name="Alves A."/>
        </authorList>
    </citation>
    <scope>NUCLEOTIDE SEQUENCE</scope>
    <source>
        <strain evidence="7">CBS 339.90</strain>
    </source>
</reference>
<sequence length="124" mass="13280">VSYALPLLVCIIARLSPDGEQHRKLEGPYSLGRWGLLANIVGFVYLAFAVITFNFPTVKPVDEENMNYTSAAVGVVMVIALITWITTGRKHYSGPETGVVMEGVEGVAEGVKREGVVGVGEKTG</sequence>
<evidence type="ECO:0000313" key="8">
    <source>
        <dbReference type="Proteomes" id="UP001175001"/>
    </source>
</evidence>
<proteinExistence type="predicted"/>
<evidence type="ECO:0000256" key="5">
    <source>
        <dbReference type="ARBA" id="ARBA00023136"/>
    </source>
</evidence>
<keyword evidence="4 6" id="KW-1133">Transmembrane helix</keyword>
<dbReference type="EMBL" id="JAUJDW010000182">
    <property type="protein sequence ID" value="KAK0618641.1"/>
    <property type="molecule type" value="Genomic_DNA"/>
</dbReference>
<dbReference type="Pfam" id="PF13520">
    <property type="entry name" value="AA_permease_2"/>
    <property type="match status" value="1"/>
</dbReference>
<dbReference type="PANTHER" id="PTHR45649">
    <property type="entry name" value="AMINO-ACID PERMEASE BAT1"/>
    <property type="match status" value="1"/>
</dbReference>
<feature type="transmembrane region" description="Helical" evidence="6">
    <location>
        <begin position="34"/>
        <end position="55"/>
    </location>
</feature>
<dbReference type="GO" id="GO:0016020">
    <property type="term" value="C:membrane"/>
    <property type="evidence" value="ECO:0007669"/>
    <property type="project" value="UniProtKB-SubCell"/>
</dbReference>
<dbReference type="AlphaFoldDB" id="A0AA39WNF4"/>
<gene>
    <name evidence="7" type="primary">HNM1_3</name>
    <name evidence="7" type="ORF">DIS24_g11661</name>
</gene>
<name>A0AA39WNF4_9PEZI</name>
<dbReference type="Proteomes" id="UP001175001">
    <property type="component" value="Unassembled WGS sequence"/>
</dbReference>
<organism evidence="7 8">
    <name type="scientific">Lasiodiplodia hormozganensis</name>
    <dbReference type="NCBI Taxonomy" id="869390"/>
    <lineage>
        <taxon>Eukaryota</taxon>
        <taxon>Fungi</taxon>
        <taxon>Dikarya</taxon>
        <taxon>Ascomycota</taxon>
        <taxon>Pezizomycotina</taxon>
        <taxon>Dothideomycetes</taxon>
        <taxon>Dothideomycetes incertae sedis</taxon>
        <taxon>Botryosphaeriales</taxon>
        <taxon>Botryosphaeriaceae</taxon>
        <taxon>Lasiodiplodia</taxon>
    </lineage>
</organism>
<feature type="non-terminal residue" evidence="7">
    <location>
        <position position="1"/>
    </location>
</feature>
<dbReference type="PANTHER" id="PTHR45649:SF8">
    <property type="entry name" value="PERMEASE, PUTATIVE-RELATED"/>
    <property type="match status" value="1"/>
</dbReference>
<feature type="transmembrane region" description="Helical" evidence="6">
    <location>
        <begin position="67"/>
        <end position="85"/>
    </location>
</feature>
<evidence type="ECO:0000256" key="6">
    <source>
        <dbReference type="SAM" id="Phobius"/>
    </source>
</evidence>